<dbReference type="RefSeq" id="XP_037220437.1">
    <property type="nucleotide sequence ID" value="XM_037362516.1"/>
</dbReference>
<name>A0A8H6SR12_9AGAR</name>
<protein>
    <submittedName>
        <fullName evidence="1">Uncharacterized protein</fullName>
    </submittedName>
</protein>
<sequence>MSVCLPPELERKIFEAAVGDRAKDIPNLMLVAWRVKHWLEPLLYRSLIIYKSGWNTHPSMRSGQFLTIPRPRTEIVRHLLLQESVPRVECERILAKCPNLTALYTVHLLADSTTFASLTRIDCPPAVLELHRSADLLPTRFPRLTHVHLFVPASGPWHVGPVPAASWLALRHLPALTHLAFSTTPGQQACADLLAPDGCPNLQVLLFFSYRSTDDWGPRRQWRQQLRNDPRFFVVDVIRSLEDEHDPQTQMRWLADALEDFCGDIWEQAERKAALRAKGTDVNDFRLSSEPITPP</sequence>
<dbReference type="AlphaFoldDB" id="A0A8H6SR12"/>
<dbReference type="GeneID" id="59345032"/>
<reference evidence="1" key="1">
    <citation type="submission" date="2020-05" db="EMBL/GenBank/DDBJ databases">
        <title>Mycena genomes resolve the evolution of fungal bioluminescence.</title>
        <authorList>
            <person name="Tsai I.J."/>
        </authorList>
    </citation>
    <scope>NUCLEOTIDE SEQUENCE</scope>
    <source>
        <strain evidence="1">171206Taipei</strain>
    </source>
</reference>
<dbReference type="OrthoDB" id="3061721at2759"/>
<keyword evidence="2" id="KW-1185">Reference proteome</keyword>
<accession>A0A8H6SR12</accession>
<gene>
    <name evidence="1" type="ORF">MIND_00575300</name>
</gene>
<comment type="caution">
    <text evidence="1">The sequence shown here is derived from an EMBL/GenBank/DDBJ whole genome shotgun (WGS) entry which is preliminary data.</text>
</comment>
<dbReference type="Proteomes" id="UP000636479">
    <property type="component" value="Unassembled WGS sequence"/>
</dbReference>
<proteinExistence type="predicted"/>
<evidence type="ECO:0000313" key="1">
    <source>
        <dbReference type="EMBL" id="KAF7303465.1"/>
    </source>
</evidence>
<evidence type="ECO:0000313" key="2">
    <source>
        <dbReference type="Proteomes" id="UP000636479"/>
    </source>
</evidence>
<organism evidence="1 2">
    <name type="scientific">Mycena indigotica</name>
    <dbReference type="NCBI Taxonomy" id="2126181"/>
    <lineage>
        <taxon>Eukaryota</taxon>
        <taxon>Fungi</taxon>
        <taxon>Dikarya</taxon>
        <taxon>Basidiomycota</taxon>
        <taxon>Agaricomycotina</taxon>
        <taxon>Agaricomycetes</taxon>
        <taxon>Agaricomycetidae</taxon>
        <taxon>Agaricales</taxon>
        <taxon>Marasmiineae</taxon>
        <taxon>Mycenaceae</taxon>
        <taxon>Mycena</taxon>
    </lineage>
</organism>
<dbReference type="EMBL" id="JACAZF010000005">
    <property type="protein sequence ID" value="KAF7303465.1"/>
    <property type="molecule type" value="Genomic_DNA"/>
</dbReference>